<gene>
    <name evidence="9" type="ORF">JIN87_09705</name>
</gene>
<feature type="transmembrane region" description="Helical" evidence="8">
    <location>
        <begin position="21"/>
        <end position="39"/>
    </location>
</feature>
<dbReference type="Proteomes" id="UP000617628">
    <property type="component" value="Unassembled WGS sequence"/>
</dbReference>
<sequence>MRNRKNLNGGDEATDINISPLIDMVFILLIFFIVTTVFVEESGLAANTPDPTSNPENNEDKELVSFLVRRNGQVIYKEKDVGVGGVSGIVAPAMRQDEHPITVNVEPQARMALVVAVIDACESGGAPQVTMKAVSE</sequence>
<reference evidence="9" key="1">
    <citation type="submission" date="2021-01" db="EMBL/GenBank/DDBJ databases">
        <title>Modified the classification status of verrucomicrobia.</title>
        <authorList>
            <person name="Feng X."/>
        </authorList>
    </citation>
    <scope>NUCLEOTIDE SEQUENCE</scope>
    <source>
        <strain evidence="9">KCTC 13126</strain>
    </source>
</reference>
<keyword evidence="4 7" id="KW-0812">Transmembrane</keyword>
<evidence type="ECO:0000256" key="1">
    <source>
        <dbReference type="ARBA" id="ARBA00004162"/>
    </source>
</evidence>
<keyword evidence="5 8" id="KW-1133">Transmembrane helix</keyword>
<protein>
    <submittedName>
        <fullName evidence="9">Biopolymer transporter ExbD</fullName>
    </submittedName>
</protein>
<comment type="similarity">
    <text evidence="2 7">Belongs to the ExbD/TolR family.</text>
</comment>
<name>A0A934VR40_9BACT</name>
<dbReference type="RefSeq" id="WP_200355358.1">
    <property type="nucleotide sequence ID" value="NZ_JAENIL010000015.1"/>
</dbReference>
<keyword evidence="10" id="KW-1185">Reference proteome</keyword>
<evidence type="ECO:0000256" key="7">
    <source>
        <dbReference type="RuleBase" id="RU003879"/>
    </source>
</evidence>
<keyword evidence="7" id="KW-0813">Transport</keyword>
<evidence type="ECO:0000256" key="3">
    <source>
        <dbReference type="ARBA" id="ARBA00022475"/>
    </source>
</evidence>
<proteinExistence type="inferred from homology"/>
<accession>A0A934VR40</accession>
<evidence type="ECO:0000313" key="9">
    <source>
        <dbReference type="EMBL" id="MBK1877144.1"/>
    </source>
</evidence>
<evidence type="ECO:0000313" key="10">
    <source>
        <dbReference type="Proteomes" id="UP000617628"/>
    </source>
</evidence>
<evidence type="ECO:0000256" key="5">
    <source>
        <dbReference type="ARBA" id="ARBA00022989"/>
    </source>
</evidence>
<evidence type="ECO:0000256" key="4">
    <source>
        <dbReference type="ARBA" id="ARBA00022692"/>
    </source>
</evidence>
<comment type="subcellular location">
    <subcellularLocation>
        <location evidence="1">Cell membrane</location>
        <topology evidence="1">Single-pass membrane protein</topology>
    </subcellularLocation>
    <subcellularLocation>
        <location evidence="7">Cell membrane</location>
        <topology evidence="7">Single-pass type II membrane protein</topology>
    </subcellularLocation>
</comment>
<comment type="caution">
    <text evidence="9">The sequence shown here is derived from an EMBL/GenBank/DDBJ whole genome shotgun (WGS) entry which is preliminary data.</text>
</comment>
<keyword evidence="7" id="KW-0653">Protein transport</keyword>
<dbReference type="GO" id="GO:0022857">
    <property type="term" value="F:transmembrane transporter activity"/>
    <property type="evidence" value="ECO:0007669"/>
    <property type="project" value="InterPro"/>
</dbReference>
<dbReference type="Pfam" id="PF02472">
    <property type="entry name" value="ExbD"/>
    <property type="match status" value="1"/>
</dbReference>
<evidence type="ECO:0000256" key="2">
    <source>
        <dbReference type="ARBA" id="ARBA00005811"/>
    </source>
</evidence>
<dbReference type="EMBL" id="JAENIL010000015">
    <property type="protein sequence ID" value="MBK1877144.1"/>
    <property type="molecule type" value="Genomic_DNA"/>
</dbReference>
<keyword evidence="6 8" id="KW-0472">Membrane</keyword>
<dbReference type="InterPro" id="IPR003400">
    <property type="entry name" value="ExbD"/>
</dbReference>
<dbReference type="GO" id="GO:0015031">
    <property type="term" value="P:protein transport"/>
    <property type="evidence" value="ECO:0007669"/>
    <property type="project" value="UniProtKB-KW"/>
</dbReference>
<keyword evidence="3" id="KW-1003">Cell membrane</keyword>
<evidence type="ECO:0000256" key="6">
    <source>
        <dbReference type="ARBA" id="ARBA00023136"/>
    </source>
</evidence>
<dbReference type="PANTHER" id="PTHR30558">
    <property type="entry name" value="EXBD MEMBRANE COMPONENT OF PMF-DRIVEN MACROMOLECULE IMPORT SYSTEM"/>
    <property type="match status" value="1"/>
</dbReference>
<dbReference type="GO" id="GO:0005886">
    <property type="term" value="C:plasma membrane"/>
    <property type="evidence" value="ECO:0007669"/>
    <property type="project" value="UniProtKB-SubCell"/>
</dbReference>
<dbReference type="AlphaFoldDB" id="A0A934VR40"/>
<organism evidence="9 10">
    <name type="scientific">Pelagicoccus mobilis</name>
    <dbReference type="NCBI Taxonomy" id="415221"/>
    <lineage>
        <taxon>Bacteria</taxon>
        <taxon>Pseudomonadati</taxon>
        <taxon>Verrucomicrobiota</taxon>
        <taxon>Opitutia</taxon>
        <taxon>Puniceicoccales</taxon>
        <taxon>Pelagicoccaceae</taxon>
        <taxon>Pelagicoccus</taxon>
    </lineage>
</organism>
<evidence type="ECO:0000256" key="8">
    <source>
        <dbReference type="SAM" id="Phobius"/>
    </source>
</evidence>